<proteinExistence type="predicted"/>
<name>A0A9Q1G1Z3_SYNKA</name>
<organism evidence="2 3">
    <name type="scientific">Synaphobranchus kaupii</name>
    <name type="common">Kaup's arrowtooth eel</name>
    <dbReference type="NCBI Taxonomy" id="118154"/>
    <lineage>
        <taxon>Eukaryota</taxon>
        <taxon>Metazoa</taxon>
        <taxon>Chordata</taxon>
        <taxon>Craniata</taxon>
        <taxon>Vertebrata</taxon>
        <taxon>Euteleostomi</taxon>
        <taxon>Actinopterygii</taxon>
        <taxon>Neopterygii</taxon>
        <taxon>Teleostei</taxon>
        <taxon>Anguilliformes</taxon>
        <taxon>Synaphobranchidae</taxon>
        <taxon>Synaphobranchus</taxon>
    </lineage>
</organism>
<dbReference type="AlphaFoldDB" id="A0A9Q1G1Z3"/>
<comment type="caution">
    <text evidence="2">The sequence shown here is derived from an EMBL/GenBank/DDBJ whole genome shotgun (WGS) entry which is preliminary data.</text>
</comment>
<evidence type="ECO:0000313" key="2">
    <source>
        <dbReference type="EMBL" id="KAJ8373957.1"/>
    </source>
</evidence>
<keyword evidence="3" id="KW-1185">Reference proteome</keyword>
<protein>
    <submittedName>
        <fullName evidence="2">Uncharacterized protein</fullName>
    </submittedName>
</protein>
<accession>A0A9Q1G1Z3</accession>
<evidence type="ECO:0000256" key="1">
    <source>
        <dbReference type="SAM" id="MobiDB-lite"/>
    </source>
</evidence>
<feature type="compositionally biased region" description="Basic residues" evidence="1">
    <location>
        <begin position="1"/>
        <end position="11"/>
    </location>
</feature>
<dbReference type="EMBL" id="JAINUF010000002">
    <property type="protein sequence ID" value="KAJ8373957.1"/>
    <property type="molecule type" value="Genomic_DNA"/>
</dbReference>
<feature type="region of interest" description="Disordered" evidence="1">
    <location>
        <begin position="1"/>
        <end position="45"/>
    </location>
</feature>
<dbReference type="Proteomes" id="UP001152622">
    <property type="component" value="Chromosome 2"/>
</dbReference>
<evidence type="ECO:0000313" key="3">
    <source>
        <dbReference type="Proteomes" id="UP001152622"/>
    </source>
</evidence>
<reference evidence="2" key="1">
    <citation type="journal article" date="2023" name="Science">
        <title>Genome structures resolve the early diversification of teleost fishes.</title>
        <authorList>
            <person name="Parey E."/>
            <person name="Louis A."/>
            <person name="Montfort J."/>
            <person name="Bouchez O."/>
            <person name="Roques C."/>
            <person name="Iampietro C."/>
            <person name="Lluch J."/>
            <person name="Castinel A."/>
            <person name="Donnadieu C."/>
            <person name="Desvignes T."/>
            <person name="Floi Bucao C."/>
            <person name="Jouanno E."/>
            <person name="Wen M."/>
            <person name="Mejri S."/>
            <person name="Dirks R."/>
            <person name="Jansen H."/>
            <person name="Henkel C."/>
            <person name="Chen W.J."/>
            <person name="Zahm M."/>
            <person name="Cabau C."/>
            <person name="Klopp C."/>
            <person name="Thompson A.W."/>
            <person name="Robinson-Rechavi M."/>
            <person name="Braasch I."/>
            <person name="Lecointre G."/>
            <person name="Bobe J."/>
            <person name="Postlethwait J.H."/>
            <person name="Berthelot C."/>
            <person name="Roest Crollius H."/>
            <person name="Guiguen Y."/>
        </authorList>
    </citation>
    <scope>NUCLEOTIDE SEQUENCE</scope>
    <source>
        <strain evidence="2">WJC10195</strain>
    </source>
</reference>
<gene>
    <name evidence="2" type="ORF">SKAU_G00045370</name>
</gene>
<feature type="compositionally biased region" description="Basic and acidic residues" evidence="1">
    <location>
        <begin position="24"/>
        <end position="35"/>
    </location>
</feature>
<sequence>METHARGHVYTRHADSADSGPEPGQRRPTTEEECKSSGVRAESSPGAVSLAMMKALVSAFILQRSASCSLSARLSYVKSPDREAIRARRWQRENPEHLT</sequence>